<dbReference type="RefSeq" id="WP_083980849.1">
    <property type="nucleotide sequence ID" value="NZ_VSFG01000001.1"/>
</dbReference>
<dbReference type="Gene3D" id="3.90.1200.10">
    <property type="match status" value="1"/>
</dbReference>
<proteinExistence type="predicted"/>
<organism evidence="2 3">
    <name type="scientific">Actinomadura chibensis</name>
    <dbReference type="NCBI Taxonomy" id="392828"/>
    <lineage>
        <taxon>Bacteria</taxon>
        <taxon>Bacillati</taxon>
        <taxon>Actinomycetota</taxon>
        <taxon>Actinomycetes</taxon>
        <taxon>Streptosporangiales</taxon>
        <taxon>Thermomonosporaceae</taxon>
        <taxon>Actinomadura</taxon>
    </lineage>
</organism>
<dbReference type="SUPFAM" id="SSF56112">
    <property type="entry name" value="Protein kinase-like (PK-like)"/>
    <property type="match status" value="1"/>
</dbReference>
<dbReference type="STRING" id="1220554.GCA_001552135_03780"/>
<gene>
    <name evidence="2" type="ORF">FXF69_00660</name>
</gene>
<name>A0A5D0NUD5_9ACTN</name>
<accession>A0A5D0NUD5</accession>
<keyword evidence="3" id="KW-1185">Reference proteome</keyword>
<evidence type="ECO:0000313" key="2">
    <source>
        <dbReference type="EMBL" id="TYB47804.1"/>
    </source>
</evidence>
<protein>
    <submittedName>
        <fullName evidence="2">Phosphotransferase</fullName>
    </submittedName>
</protein>
<evidence type="ECO:0000313" key="3">
    <source>
        <dbReference type="Proteomes" id="UP000323380"/>
    </source>
</evidence>
<evidence type="ECO:0000259" key="1">
    <source>
        <dbReference type="Pfam" id="PF01636"/>
    </source>
</evidence>
<dbReference type="AlphaFoldDB" id="A0A5D0NUD5"/>
<dbReference type="InterPro" id="IPR002575">
    <property type="entry name" value="Aminoglycoside_PTrfase"/>
</dbReference>
<dbReference type="EMBL" id="VSFG01000001">
    <property type="protein sequence ID" value="TYB47804.1"/>
    <property type="molecule type" value="Genomic_DNA"/>
</dbReference>
<dbReference type="Pfam" id="PF01636">
    <property type="entry name" value="APH"/>
    <property type="match status" value="1"/>
</dbReference>
<dbReference type="InterPro" id="IPR011009">
    <property type="entry name" value="Kinase-like_dom_sf"/>
</dbReference>
<reference evidence="2 3" key="1">
    <citation type="submission" date="2019-08" db="EMBL/GenBank/DDBJ databases">
        <title>Actinomadura sp. nov. CYP1-5 isolated from mountain soil.</title>
        <authorList>
            <person name="Songsumanus A."/>
            <person name="Kuncharoen N."/>
            <person name="Kudo T."/>
            <person name="Yuki M."/>
            <person name="Igarashi Y."/>
            <person name="Tanasupawat S."/>
        </authorList>
    </citation>
    <scope>NUCLEOTIDE SEQUENCE [LARGE SCALE GENOMIC DNA]</scope>
    <source>
        <strain evidence="2 3">JCM 14158</strain>
    </source>
</reference>
<dbReference type="GO" id="GO:0016740">
    <property type="term" value="F:transferase activity"/>
    <property type="evidence" value="ECO:0007669"/>
    <property type="project" value="UniProtKB-KW"/>
</dbReference>
<feature type="domain" description="Aminoglycoside phosphotransferase" evidence="1">
    <location>
        <begin position="33"/>
        <end position="245"/>
    </location>
</feature>
<dbReference type="Proteomes" id="UP000323380">
    <property type="component" value="Unassembled WGS sequence"/>
</dbReference>
<comment type="caution">
    <text evidence="2">The sequence shown here is derived from an EMBL/GenBank/DDBJ whole genome shotgun (WGS) entry which is preliminary data.</text>
</comment>
<keyword evidence="2" id="KW-0808">Transferase</keyword>
<sequence length="298" mass="33140">MPAMPPEIEDALAEVGARCRVPVDDARLVHQHSNSAIALPTAQLLVRLAGNPDAFTNVASSVAITRWLARQGYPCVVPAEVDPFLVTGRVVSVWRLLDVAHQPLATAAELGELLRDLHHRPSPPVALQKLTDPFGSVAAAIEQHPDAMAEDDRTWLNGRVGRLRRIWTDLRPTLPTGLVHGDAHTNNVIRLTTGQVVLGDWDHVARGPREWDLIQVHYMARRFGRHTLEDLDRFTAAYGWDVRDWPGIESLIQIREITGLSPYIRKASTDKSAHREVAHRVASLRLGDTSARWCSPTR</sequence>